<dbReference type="AlphaFoldDB" id="A0A6A3AZH0"/>
<proteinExistence type="predicted"/>
<keyword evidence="2" id="KW-1185">Reference proteome</keyword>
<protein>
    <submittedName>
        <fullName evidence="1">Uncharacterized protein</fullName>
    </submittedName>
</protein>
<dbReference type="Proteomes" id="UP000436088">
    <property type="component" value="Unassembled WGS sequence"/>
</dbReference>
<name>A0A6A3AZH0_HIBSY</name>
<sequence length="52" mass="5566">MFIPVGKIEAGRTQYMAATFAVQSFPFFAANEASVAATMPITTTDPIESPLQ</sequence>
<evidence type="ECO:0000313" key="1">
    <source>
        <dbReference type="EMBL" id="KAE8708199.1"/>
    </source>
</evidence>
<accession>A0A6A3AZH0</accession>
<comment type="caution">
    <text evidence="1">The sequence shown here is derived from an EMBL/GenBank/DDBJ whole genome shotgun (WGS) entry which is preliminary data.</text>
</comment>
<evidence type="ECO:0000313" key="2">
    <source>
        <dbReference type="Proteomes" id="UP000436088"/>
    </source>
</evidence>
<reference evidence="1" key="1">
    <citation type="submission" date="2019-09" db="EMBL/GenBank/DDBJ databases">
        <title>Draft genome information of white flower Hibiscus syriacus.</title>
        <authorList>
            <person name="Kim Y.-M."/>
        </authorList>
    </citation>
    <scope>NUCLEOTIDE SEQUENCE [LARGE SCALE GENOMIC DNA]</scope>
    <source>
        <strain evidence="1">YM2019G1</strain>
    </source>
</reference>
<gene>
    <name evidence="1" type="ORF">F3Y22_tig00110348pilonHSYRG00066</name>
</gene>
<organism evidence="1 2">
    <name type="scientific">Hibiscus syriacus</name>
    <name type="common">Rose of Sharon</name>
    <dbReference type="NCBI Taxonomy" id="106335"/>
    <lineage>
        <taxon>Eukaryota</taxon>
        <taxon>Viridiplantae</taxon>
        <taxon>Streptophyta</taxon>
        <taxon>Embryophyta</taxon>
        <taxon>Tracheophyta</taxon>
        <taxon>Spermatophyta</taxon>
        <taxon>Magnoliopsida</taxon>
        <taxon>eudicotyledons</taxon>
        <taxon>Gunneridae</taxon>
        <taxon>Pentapetalae</taxon>
        <taxon>rosids</taxon>
        <taxon>malvids</taxon>
        <taxon>Malvales</taxon>
        <taxon>Malvaceae</taxon>
        <taxon>Malvoideae</taxon>
        <taxon>Hibiscus</taxon>
    </lineage>
</organism>
<dbReference type="EMBL" id="VEPZ02000948">
    <property type="protein sequence ID" value="KAE8708199.1"/>
    <property type="molecule type" value="Genomic_DNA"/>
</dbReference>